<dbReference type="AlphaFoldDB" id="A0A834U540"/>
<dbReference type="GO" id="GO:0005576">
    <property type="term" value="C:extracellular region"/>
    <property type="evidence" value="ECO:0007669"/>
    <property type="project" value="UniProtKB-SubCell"/>
</dbReference>
<name>A0A834U540_VESPE</name>
<evidence type="ECO:0000256" key="2">
    <source>
        <dbReference type="ARBA" id="ARBA00006370"/>
    </source>
</evidence>
<feature type="region of interest" description="Disordered" evidence="4">
    <location>
        <begin position="139"/>
        <end position="159"/>
    </location>
</feature>
<dbReference type="Proteomes" id="UP000600918">
    <property type="component" value="Unassembled WGS sequence"/>
</dbReference>
<dbReference type="SUPFAM" id="SSF81296">
    <property type="entry name" value="E set domains"/>
    <property type="match status" value="1"/>
</dbReference>
<accession>A0A834U540</accession>
<comment type="similarity">
    <text evidence="2">Belongs to the NPC2 family.</text>
</comment>
<dbReference type="Gene3D" id="2.60.40.770">
    <property type="match status" value="1"/>
</dbReference>
<dbReference type="Pfam" id="PF02221">
    <property type="entry name" value="E1_DerP2_DerF2"/>
    <property type="match status" value="1"/>
</dbReference>
<dbReference type="SMART" id="SM00737">
    <property type="entry name" value="ML"/>
    <property type="match status" value="1"/>
</dbReference>
<sequence>MSIITVSFTSQIHYLLPAAVRKTGLKKAKALVLQYIPFEDENQVKISGCDSPPCNLKKKTRVSIEQTFVAENDANELLTSVHATLLGIDLPFIGVDGTNACDNIYDVNNNKVGCPVKKGTTYIYKTDFPILEIYPKSATAASVVSSKKRDSKPRSDGTE</sequence>
<evidence type="ECO:0000256" key="1">
    <source>
        <dbReference type="ARBA" id="ARBA00004613"/>
    </source>
</evidence>
<comment type="caution">
    <text evidence="6">The sequence shown here is derived from an EMBL/GenBank/DDBJ whole genome shotgun (WGS) entry which is preliminary data.</text>
</comment>
<gene>
    <name evidence="6" type="ORF">H0235_011487</name>
</gene>
<proteinExistence type="inferred from homology"/>
<feature type="domain" description="MD-2-related lipid-recognition" evidence="5">
    <location>
        <begin position="38"/>
        <end position="157"/>
    </location>
</feature>
<evidence type="ECO:0000259" key="5">
    <source>
        <dbReference type="SMART" id="SM00737"/>
    </source>
</evidence>
<reference evidence="6" key="1">
    <citation type="journal article" date="2020" name="G3 (Bethesda)">
        <title>High-Quality Assemblies for Three Invasive Social Wasps from the &lt;i&gt;Vespula&lt;/i&gt; Genus.</title>
        <authorList>
            <person name="Harrop T.W.R."/>
            <person name="Guhlin J."/>
            <person name="McLaughlin G.M."/>
            <person name="Permina E."/>
            <person name="Stockwell P."/>
            <person name="Gilligan J."/>
            <person name="Le Lec M.F."/>
            <person name="Gruber M.A.M."/>
            <person name="Quinn O."/>
            <person name="Lovegrove M."/>
            <person name="Duncan E.J."/>
            <person name="Remnant E.J."/>
            <person name="Van Eeckhoven J."/>
            <person name="Graham B."/>
            <person name="Knapp R.A."/>
            <person name="Langford K.W."/>
            <person name="Kronenberg Z."/>
            <person name="Press M.O."/>
            <person name="Eacker S.M."/>
            <person name="Wilson-Rankin E.E."/>
            <person name="Purcell J."/>
            <person name="Lester P.J."/>
            <person name="Dearden P.K."/>
        </authorList>
    </citation>
    <scope>NUCLEOTIDE SEQUENCE</scope>
    <source>
        <strain evidence="6">Volc-1</strain>
    </source>
</reference>
<evidence type="ECO:0000256" key="4">
    <source>
        <dbReference type="SAM" id="MobiDB-lite"/>
    </source>
</evidence>
<organism evidence="6 7">
    <name type="scientific">Vespula pensylvanica</name>
    <name type="common">Western yellow jacket</name>
    <name type="synonym">Wasp</name>
    <dbReference type="NCBI Taxonomy" id="30213"/>
    <lineage>
        <taxon>Eukaryota</taxon>
        <taxon>Metazoa</taxon>
        <taxon>Ecdysozoa</taxon>
        <taxon>Arthropoda</taxon>
        <taxon>Hexapoda</taxon>
        <taxon>Insecta</taxon>
        <taxon>Pterygota</taxon>
        <taxon>Neoptera</taxon>
        <taxon>Endopterygota</taxon>
        <taxon>Hymenoptera</taxon>
        <taxon>Apocrita</taxon>
        <taxon>Aculeata</taxon>
        <taxon>Vespoidea</taxon>
        <taxon>Vespidae</taxon>
        <taxon>Vespinae</taxon>
        <taxon>Vespula</taxon>
    </lineage>
</organism>
<dbReference type="EMBL" id="JACSDY010000010">
    <property type="protein sequence ID" value="KAF7416956.1"/>
    <property type="molecule type" value="Genomic_DNA"/>
</dbReference>
<keyword evidence="3" id="KW-0964">Secreted</keyword>
<evidence type="ECO:0000313" key="6">
    <source>
        <dbReference type="EMBL" id="KAF7416956.1"/>
    </source>
</evidence>
<dbReference type="FunFam" id="2.60.40.770:FF:000001">
    <property type="entry name" value="NPC intracellular cholesterol transporter 2"/>
    <property type="match status" value="1"/>
</dbReference>
<evidence type="ECO:0000313" key="7">
    <source>
        <dbReference type="Proteomes" id="UP000600918"/>
    </source>
</evidence>
<evidence type="ECO:0000256" key="3">
    <source>
        <dbReference type="ARBA" id="ARBA00022525"/>
    </source>
</evidence>
<dbReference type="InterPro" id="IPR003172">
    <property type="entry name" value="ML_dom"/>
</dbReference>
<keyword evidence="7" id="KW-1185">Reference proteome</keyword>
<protein>
    <recommendedName>
        <fullName evidence="5">MD-2-related lipid-recognition domain-containing protein</fullName>
    </recommendedName>
</protein>
<comment type="subcellular location">
    <subcellularLocation>
        <location evidence="1">Secreted</location>
    </subcellularLocation>
</comment>
<dbReference type="InterPro" id="IPR014756">
    <property type="entry name" value="Ig_E-set"/>
</dbReference>